<protein>
    <recommendedName>
        <fullName evidence="2">LysM domain-containing protein</fullName>
    </recommendedName>
</protein>
<dbReference type="InterPro" id="IPR048862">
    <property type="entry name" value="SPOCS_spoVID_N"/>
</dbReference>
<name>A0A917GZ75_9BACI</name>
<dbReference type="EMBL" id="BMFR01000001">
    <property type="protein sequence ID" value="GGG62399.1"/>
    <property type="molecule type" value="Genomic_DNA"/>
</dbReference>
<feature type="region of interest" description="Disordered" evidence="1">
    <location>
        <begin position="165"/>
        <end position="221"/>
    </location>
</feature>
<organism evidence="3 4">
    <name type="scientific">Virgibacillus oceani</name>
    <dbReference type="NCBI Taxonomy" id="1479511"/>
    <lineage>
        <taxon>Bacteria</taxon>
        <taxon>Bacillati</taxon>
        <taxon>Bacillota</taxon>
        <taxon>Bacilli</taxon>
        <taxon>Bacillales</taxon>
        <taxon>Bacillaceae</taxon>
        <taxon>Virgibacillus</taxon>
    </lineage>
</organism>
<dbReference type="InterPro" id="IPR018392">
    <property type="entry name" value="LysM"/>
</dbReference>
<comment type="caution">
    <text evidence="3">The sequence shown here is derived from an EMBL/GenBank/DDBJ whole genome shotgun (WGS) entry which is preliminary data.</text>
</comment>
<dbReference type="Pfam" id="PF01476">
    <property type="entry name" value="LysM"/>
    <property type="match status" value="1"/>
</dbReference>
<reference evidence="3" key="1">
    <citation type="journal article" date="2014" name="Int. J. Syst. Evol. Microbiol.">
        <title>Complete genome sequence of Corynebacterium casei LMG S-19264T (=DSM 44701T), isolated from a smear-ripened cheese.</title>
        <authorList>
            <consortium name="US DOE Joint Genome Institute (JGI-PGF)"/>
            <person name="Walter F."/>
            <person name="Albersmeier A."/>
            <person name="Kalinowski J."/>
            <person name="Ruckert C."/>
        </authorList>
    </citation>
    <scope>NUCLEOTIDE SEQUENCE</scope>
    <source>
        <strain evidence="3">CGMCC 1.12754</strain>
    </source>
</reference>
<dbReference type="Gene3D" id="3.10.350.10">
    <property type="entry name" value="LysM domain"/>
    <property type="match status" value="1"/>
</dbReference>
<dbReference type="Pfam" id="PF20918">
    <property type="entry name" value="SPOCS_spoVID-N"/>
    <property type="match status" value="1"/>
</dbReference>
<feature type="domain" description="LysM" evidence="2">
    <location>
        <begin position="291"/>
        <end position="334"/>
    </location>
</feature>
<evidence type="ECO:0000313" key="4">
    <source>
        <dbReference type="Proteomes" id="UP000622860"/>
    </source>
</evidence>
<accession>A0A917GZ75</accession>
<dbReference type="SUPFAM" id="SSF54106">
    <property type="entry name" value="LysM domain"/>
    <property type="match status" value="1"/>
</dbReference>
<dbReference type="CDD" id="cd00118">
    <property type="entry name" value="LysM"/>
    <property type="match status" value="1"/>
</dbReference>
<reference evidence="3" key="2">
    <citation type="submission" date="2020-09" db="EMBL/GenBank/DDBJ databases">
        <authorList>
            <person name="Sun Q."/>
            <person name="Zhou Y."/>
        </authorList>
    </citation>
    <scope>NUCLEOTIDE SEQUENCE</scope>
    <source>
        <strain evidence="3">CGMCC 1.12754</strain>
    </source>
</reference>
<evidence type="ECO:0000256" key="1">
    <source>
        <dbReference type="SAM" id="MobiDB-lite"/>
    </source>
</evidence>
<evidence type="ECO:0000313" key="3">
    <source>
        <dbReference type="EMBL" id="GGG62399.1"/>
    </source>
</evidence>
<dbReference type="InterPro" id="IPR014256">
    <property type="entry name" value="Spore_VI_D"/>
</dbReference>
<dbReference type="RefSeq" id="WP_188453499.1">
    <property type="nucleotide sequence ID" value="NZ_BMFR01000001.1"/>
</dbReference>
<evidence type="ECO:0000259" key="2">
    <source>
        <dbReference type="PROSITE" id="PS51782"/>
    </source>
</evidence>
<dbReference type="NCBIfam" id="TIGR02907">
    <property type="entry name" value="spore_VI_D"/>
    <property type="match status" value="1"/>
</dbReference>
<feature type="compositionally biased region" description="Acidic residues" evidence="1">
    <location>
        <begin position="200"/>
        <end position="215"/>
    </location>
</feature>
<dbReference type="PROSITE" id="PS51782">
    <property type="entry name" value="LYSM"/>
    <property type="match status" value="1"/>
</dbReference>
<keyword evidence="4" id="KW-1185">Reference proteome</keyword>
<gene>
    <name evidence="3" type="ORF">GCM10011398_02180</name>
</gene>
<dbReference type="Proteomes" id="UP000622860">
    <property type="component" value="Unassembled WGS sequence"/>
</dbReference>
<feature type="compositionally biased region" description="Basic and acidic residues" evidence="1">
    <location>
        <begin position="175"/>
        <end position="188"/>
    </location>
</feature>
<dbReference type="AlphaFoldDB" id="A0A917GZ75"/>
<dbReference type="InterPro" id="IPR036779">
    <property type="entry name" value="LysM_dom_sf"/>
</dbReference>
<dbReference type="SMART" id="SM00257">
    <property type="entry name" value="LysM"/>
    <property type="match status" value="1"/>
</dbReference>
<sequence>MTNDQSVFNFDLNESLYFERGQEVAEMMGISLDPEISIQAFNEYISIRGVIELRGEYVKANNLEESEPSEFDDYQSRRYVESVIDSDSGAAEFSHRFPVEISVPTYRVGDLEDVTVSIESFDYEIPNSSQLKFMSSIAIHGISDQPESPREEESYDGMDFAEPALESANSDTFEFDIKENKERPKDTEKENDDYTNIPALEDDNYDTSEAEENDMEKDRWKQKKSQTLAEFFKKNPEPESVTESPYVESPQADYTESVDFYEESRSNEEEDVRYLSDMFRGDDEEKFAKMRMCIVQEKDTIETIANRYKITTLQLVKQNRLQDETLTEGQLLYIPIKKKL</sequence>
<proteinExistence type="predicted"/>